<proteinExistence type="predicted"/>
<feature type="domain" description="Helix-hairpin-helix DNA-binding motif class 1" evidence="2">
    <location>
        <begin position="199"/>
        <end position="218"/>
    </location>
</feature>
<dbReference type="AlphaFoldDB" id="A0A1L7CHJ5"/>
<sequence length="251" mass="25370">MITERVKELTRPLGEEELLAVNYPEPRVRIDAKAAVVATVLVLSLALAVVLLTSGDNPEKTTLAPEPLAPPAPTSQHLVLVHGTPSETRPEPSAAPQHIVVSVAGAVDNPGVFTLPVGARVADALALARPRGDADIESIHQAQKLSDEMHVVVGVVGTTPGGAGVFPAGGAAHAGQAPPPAGAPVGGTTGVNINTADAVELAQLPGVGEKTAAAIVEHRQASGPFASVDDLAKVKGIGPAKLEKLKDKATV</sequence>
<accession>A0A1L7CHJ5</accession>
<name>A0A1L7CHJ5_9CORY</name>
<dbReference type="Gene3D" id="1.10.150.320">
    <property type="entry name" value="Photosystem II 12 kDa extrinsic protein"/>
    <property type="match status" value="1"/>
</dbReference>
<evidence type="ECO:0000313" key="3">
    <source>
        <dbReference type="EMBL" id="APT85233.1"/>
    </source>
</evidence>
<dbReference type="Pfam" id="PF10531">
    <property type="entry name" value="SLBB"/>
    <property type="match status" value="1"/>
</dbReference>
<keyword evidence="4" id="KW-1185">Reference proteome</keyword>
<evidence type="ECO:0000259" key="2">
    <source>
        <dbReference type="SMART" id="SM00278"/>
    </source>
</evidence>
<dbReference type="NCBIfam" id="TIGR00426">
    <property type="entry name" value="competence protein ComEA helix-hairpin-helix repeat region"/>
    <property type="match status" value="1"/>
</dbReference>
<dbReference type="PANTHER" id="PTHR21180:SF32">
    <property type="entry name" value="ENDONUCLEASE_EXONUCLEASE_PHOSPHATASE FAMILY DOMAIN-CONTAINING PROTEIN 1"/>
    <property type="match status" value="1"/>
</dbReference>
<dbReference type="GO" id="GO:0015628">
    <property type="term" value="P:protein secretion by the type II secretion system"/>
    <property type="evidence" value="ECO:0007669"/>
    <property type="project" value="TreeGrafter"/>
</dbReference>
<dbReference type="InterPro" id="IPR051675">
    <property type="entry name" value="Endo/Exo/Phosphatase_dom_1"/>
</dbReference>
<evidence type="ECO:0000313" key="4">
    <source>
        <dbReference type="Proteomes" id="UP000185478"/>
    </source>
</evidence>
<dbReference type="GO" id="GO:0006281">
    <property type="term" value="P:DNA repair"/>
    <property type="evidence" value="ECO:0007669"/>
    <property type="project" value="InterPro"/>
</dbReference>
<dbReference type="OrthoDB" id="9758724at2"/>
<keyword evidence="1" id="KW-0472">Membrane</keyword>
<dbReference type="PANTHER" id="PTHR21180">
    <property type="entry name" value="ENDONUCLEASE/EXONUCLEASE/PHOSPHATASE FAMILY DOMAIN-CONTAINING PROTEIN 1"/>
    <property type="match status" value="1"/>
</dbReference>
<gene>
    <name evidence="3" type="ORF">CAQU_09285</name>
</gene>
<protein>
    <recommendedName>
        <fullName evidence="2">Helix-hairpin-helix DNA-binding motif class 1 domain-containing protein</fullName>
    </recommendedName>
</protein>
<dbReference type="GO" id="GO:0003677">
    <property type="term" value="F:DNA binding"/>
    <property type="evidence" value="ECO:0007669"/>
    <property type="project" value="InterPro"/>
</dbReference>
<reference evidence="3 4" key="1">
    <citation type="submission" date="2014-08" db="EMBL/GenBank/DDBJ databases">
        <title>Complete genome sequence of Corynebacterium aquilae S-613T(T) (=DSM 44791(T)), isolated from the choana of a healthy golden eagle.</title>
        <authorList>
            <person name="Ruckert C."/>
            <person name="Albersmeier A."/>
            <person name="Winkler A."/>
            <person name="Kalinowski J."/>
        </authorList>
    </citation>
    <scope>NUCLEOTIDE SEQUENCE [LARGE SCALE GENOMIC DNA]</scope>
    <source>
        <strain evidence="3 4">S-613</strain>
    </source>
</reference>
<dbReference type="InterPro" id="IPR003583">
    <property type="entry name" value="Hlx-hairpin-Hlx_DNA-bd_motif"/>
</dbReference>
<dbReference type="SUPFAM" id="SSF47781">
    <property type="entry name" value="RuvA domain 2-like"/>
    <property type="match status" value="1"/>
</dbReference>
<organism evidence="3 4">
    <name type="scientific">Corynebacterium aquilae DSM 44791</name>
    <dbReference type="NCBI Taxonomy" id="1431546"/>
    <lineage>
        <taxon>Bacteria</taxon>
        <taxon>Bacillati</taxon>
        <taxon>Actinomycetota</taxon>
        <taxon>Actinomycetes</taxon>
        <taxon>Mycobacteriales</taxon>
        <taxon>Corynebacteriaceae</taxon>
        <taxon>Corynebacterium</taxon>
    </lineage>
</organism>
<dbReference type="InterPro" id="IPR019554">
    <property type="entry name" value="Soluble_ligand-bd"/>
</dbReference>
<dbReference type="STRING" id="1431546.CAQU_09285"/>
<dbReference type="InterPro" id="IPR010994">
    <property type="entry name" value="RuvA_2-like"/>
</dbReference>
<feature type="transmembrane region" description="Helical" evidence="1">
    <location>
        <begin position="34"/>
        <end position="53"/>
    </location>
</feature>
<feature type="domain" description="Helix-hairpin-helix DNA-binding motif class 1" evidence="2">
    <location>
        <begin position="229"/>
        <end position="248"/>
    </location>
</feature>
<evidence type="ECO:0000256" key="1">
    <source>
        <dbReference type="SAM" id="Phobius"/>
    </source>
</evidence>
<dbReference type="EMBL" id="CP009245">
    <property type="protein sequence ID" value="APT85233.1"/>
    <property type="molecule type" value="Genomic_DNA"/>
</dbReference>
<dbReference type="RefSeq" id="WP_075727068.1">
    <property type="nucleotide sequence ID" value="NZ_CP009245.1"/>
</dbReference>
<dbReference type="Proteomes" id="UP000185478">
    <property type="component" value="Chromosome"/>
</dbReference>
<keyword evidence="1" id="KW-1133">Transmembrane helix</keyword>
<dbReference type="InterPro" id="IPR004509">
    <property type="entry name" value="Competence_ComEA_HhH"/>
</dbReference>
<dbReference type="SMART" id="SM00278">
    <property type="entry name" value="HhH1"/>
    <property type="match status" value="2"/>
</dbReference>
<dbReference type="KEGG" id="caqu:CAQU_09285"/>
<keyword evidence="1" id="KW-0812">Transmembrane</keyword>
<dbReference type="Pfam" id="PF12836">
    <property type="entry name" value="HHH_3"/>
    <property type="match status" value="1"/>
</dbReference>
<dbReference type="GO" id="GO:0015627">
    <property type="term" value="C:type II protein secretion system complex"/>
    <property type="evidence" value="ECO:0007669"/>
    <property type="project" value="TreeGrafter"/>
</dbReference>